<sequence length="49" mass="5512">MVEIALAPGNHGWEFPLAEHESEADFQTHDQLWKLPNSLGVTSDDVEIH</sequence>
<dbReference type="EMBL" id="AP025730">
    <property type="protein sequence ID" value="BDI06004.1"/>
    <property type="molecule type" value="Genomic_DNA"/>
</dbReference>
<evidence type="ECO:0000313" key="2">
    <source>
        <dbReference type="Proteomes" id="UP001057498"/>
    </source>
</evidence>
<keyword evidence="2" id="KW-1185">Reference proteome</keyword>
<accession>A0ABN6PPP2</accession>
<dbReference type="Proteomes" id="UP001057498">
    <property type="component" value="Chromosome"/>
</dbReference>
<gene>
    <name evidence="1" type="ORF">CATMQ487_29740</name>
</gene>
<dbReference type="RefSeq" id="WP_251969327.1">
    <property type="nucleotide sequence ID" value="NZ_AP025730.1"/>
</dbReference>
<name>A0ABN6PPP2_9BURK</name>
<evidence type="ECO:0000313" key="1">
    <source>
        <dbReference type="EMBL" id="BDI06004.1"/>
    </source>
</evidence>
<reference evidence="1" key="1">
    <citation type="submission" date="2022-04" db="EMBL/GenBank/DDBJ databases">
        <title>Whole genome sequence of Sphaerotilus sp. FB-5.</title>
        <authorList>
            <person name="Takeda M."/>
            <person name="Narihara S."/>
            <person name="Akimoto M."/>
            <person name="Akimoto R."/>
            <person name="Nishiyashiki S."/>
            <person name="Murakami T."/>
        </authorList>
    </citation>
    <scope>NUCLEOTIDE SEQUENCE</scope>
    <source>
        <strain evidence="1">FB-5</strain>
    </source>
</reference>
<proteinExistence type="predicted"/>
<organism evidence="1 2">
    <name type="scientific">Sphaerotilus microaerophilus</name>
    <dbReference type="NCBI Taxonomy" id="2914710"/>
    <lineage>
        <taxon>Bacteria</taxon>
        <taxon>Pseudomonadati</taxon>
        <taxon>Pseudomonadota</taxon>
        <taxon>Betaproteobacteria</taxon>
        <taxon>Burkholderiales</taxon>
        <taxon>Sphaerotilaceae</taxon>
        <taxon>Sphaerotilus</taxon>
    </lineage>
</organism>
<protein>
    <submittedName>
        <fullName evidence="1">Uncharacterized protein</fullName>
    </submittedName>
</protein>